<dbReference type="AlphaFoldDB" id="A0A3M8C1T5"/>
<dbReference type="InterPro" id="IPR036661">
    <property type="entry name" value="Luciferase-like_sf"/>
</dbReference>
<dbReference type="SUPFAM" id="SSF51679">
    <property type="entry name" value="Bacterial luciferase-like"/>
    <property type="match status" value="1"/>
</dbReference>
<dbReference type="Pfam" id="PF00296">
    <property type="entry name" value="Bac_luciferase"/>
    <property type="match status" value="1"/>
</dbReference>
<evidence type="ECO:0000256" key="1">
    <source>
        <dbReference type="ARBA" id="ARBA00007789"/>
    </source>
</evidence>
<dbReference type="InterPro" id="IPR011251">
    <property type="entry name" value="Luciferase-like_dom"/>
</dbReference>
<dbReference type="NCBIfam" id="TIGR03558">
    <property type="entry name" value="oxido_grp_1"/>
    <property type="match status" value="1"/>
</dbReference>
<comment type="caution">
    <text evidence="3">The sequence shown here is derived from an EMBL/GenBank/DDBJ whole genome shotgun (WGS) entry which is preliminary data.</text>
</comment>
<comment type="similarity">
    <text evidence="1">To bacterial alkanal monooxygenase alpha and beta chains.</text>
</comment>
<dbReference type="InterPro" id="IPR050766">
    <property type="entry name" value="Bact_Lucif_Oxidored"/>
</dbReference>
<evidence type="ECO:0000313" key="3">
    <source>
        <dbReference type="EMBL" id="RNB69624.1"/>
    </source>
</evidence>
<dbReference type="GO" id="GO:0016705">
    <property type="term" value="F:oxidoreductase activity, acting on paired donors, with incorporation or reduction of molecular oxygen"/>
    <property type="evidence" value="ECO:0007669"/>
    <property type="project" value="InterPro"/>
</dbReference>
<dbReference type="InterPro" id="IPR019949">
    <property type="entry name" value="CmoO-like"/>
</dbReference>
<dbReference type="RefSeq" id="WP_122915605.1">
    <property type="nucleotide sequence ID" value="NZ_RHHT01000074.1"/>
</dbReference>
<protein>
    <submittedName>
        <fullName evidence="3">LLM class flavin-dependent oxidoreductase</fullName>
    </submittedName>
</protein>
<dbReference type="EMBL" id="RHHT01000074">
    <property type="protein sequence ID" value="RNB69624.1"/>
    <property type="molecule type" value="Genomic_DNA"/>
</dbReference>
<evidence type="ECO:0000259" key="2">
    <source>
        <dbReference type="Pfam" id="PF00296"/>
    </source>
</evidence>
<reference evidence="3 4" key="1">
    <citation type="submission" date="2018-10" db="EMBL/GenBank/DDBJ databases">
        <title>Phylogenomics of Brevibacillus.</title>
        <authorList>
            <person name="Dunlap C."/>
        </authorList>
    </citation>
    <scope>NUCLEOTIDE SEQUENCE [LARGE SCALE GENOMIC DNA]</scope>
    <source>
        <strain evidence="3 4">JCM 15085</strain>
    </source>
</reference>
<dbReference type="PANTHER" id="PTHR30137:SF19">
    <property type="entry name" value="LUCIFERASE-LIKE MONOOXYGENASE"/>
    <property type="match status" value="1"/>
</dbReference>
<accession>A0A3M8C1T5</accession>
<name>A0A3M8C1T5_9BACL</name>
<dbReference type="GO" id="GO:0005829">
    <property type="term" value="C:cytosol"/>
    <property type="evidence" value="ECO:0007669"/>
    <property type="project" value="TreeGrafter"/>
</dbReference>
<dbReference type="Gene3D" id="3.20.20.30">
    <property type="entry name" value="Luciferase-like domain"/>
    <property type="match status" value="1"/>
</dbReference>
<dbReference type="Proteomes" id="UP000281915">
    <property type="component" value="Unassembled WGS sequence"/>
</dbReference>
<gene>
    <name evidence="3" type="ORF">EDM58_24180</name>
</gene>
<sequence length="341" mass="37247">MTIQLSLLDQSPIFPGETAAEALHRTVQLAKFAEEHGFHRFWVSEHHDSDLVAGSSPEILIAYLLAHTERIRIGSGGVMLQHYSPYKVAENFNVLASLAPGRIDLGIGRSPGGLPLSTRALRQGAGPEGTDLKEKIKEVEKFLTNSLEEEHPLYGLRATPVPEKAADLFMLGTSIASAEIAAELGLPYVFSLFINGDEDTAKIAIDTYRNQFRTFRGTKPQPILAISVIAAETDEEAENLARDILLTKVHLASGKSFILNTVEQAEEFGKQSGQAYTIEVLEAKILKGSKETVRTGLLAAKEKFGVNEFIVTSAVKDFQKRLDSFAFLQAAIADLQKQTAV</sequence>
<dbReference type="PANTHER" id="PTHR30137">
    <property type="entry name" value="LUCIFERASE-LIKE MONOOXYGENASE"/>
    <property type="match status" value="1"/>
</dbReference>
<proteinExistence type="predicted"/>
<evidence type="ECO:0000313" key="4">
    <source>
        <dbReference type="Proteomes" id="UP000281915"/>
    </source>
</evidence>
<organism evidence="3 4">
    <name type="scientific">Brevibacillus panacihumi</name>
    <dbReference type="NCBI Taxonomy" id="497735"/>
    <lineage>
        <taxon>Bacteria</taxon>
        <taxon>Bacillati</taxon>
        <taxon>Bacillota</taxon>
        <taxon>Bacilli</taxon>
        <taxon>Bacillales</taxon>
        <taxon>Paenibacillaceae</taxon>
        <taxon>Brevibacillus</taxon>
    </lineage>
</organism>
<feature type="domain" description="Luciferase-like" evidence="2">
    <location>
        <begin position="12"/>
        <end position="307"/>
    </location>
</feature>